<feature type="transmembrane region" description="Helical" evidence="1">
    <location>
        <begin position="102"/>
        <end position="119"/>
    </location>
</feature>
<gene>
    <name evidence="3" type="ORF">CQU01_11450</name>
</gene>
<comment type="caution">
    <text evidence="3">The sequence shown here is derived from an EMBL/GenBank/DDBJ whole genome shotgun (WGS) entry which is preliminary data.</text>
</comment>
<evidence type="ECO:0000313" key="3">
    <source>
        <dbReference type="EMBL" id="GEN30907.1"/>
    </source>
</evidence>
<keyword evidence="4" id="KW-1185">Reference proteome</keyword>
<keyword evidence="1" id="KW-0472">Membrane</keyword>
<feature type="transmembrane region" description="Helical" evidence="1">
    <location>
        <begin position="52"/>
        <end position="70"/>
    </location>
</feature>
<evidence type="ECO:0000259" key="2">
    <source>
        <dbReference type="Pfam" id="PF17820"/>
    </source>
</evidence>
<keyword evidence="1" id="KW-0812">Transmembrane</keyword>
<dbReference type="Gene3D" id="2.30.42.10">
    <property type="match status" value="1"/>
</dbReference>
<dbReference type="InterPro" id="IPR041489">
    <property type="entry name" value="PDZ_6"/>
</dbReference>
<sequence>MFYLEGFSFLTVFLNPLLYWFILLMIISSYIRVRSERSDYGRKLFPMLSEMSHTWVISIVASMILSMFIYLTGIYITFEAILLISIVTVILSFNYRYRFLSPSYTLGLSFLMILVYSKLGIDTSRFPIESISGWLILTGMLLIVEAFLFYSVQRQQLYSEISPSYRGLWINQLYIRRSMFVPFIVYLPSGTVETASTFSTELISFQLTIFPFFIGLNEVVEQQEEVPLAQRKAKYIALLGVIVMSLAIGSYVISWFSWVTLCIAILGRLFIQYYVKADTMRSYYFALKDQLKVLTVIRDSYADRLGIESGDEIIRVNGSLIKNIDDFNEALYDEKNTIKIHAYNPITKTNKQIKRTISQKDKRNLGIVFIMKPYSDGGQS</sequence>
<dbReference type="AlphaFoldDB" id="A0A511UWC9"/>
<dbReference type="Proteomes" id="UP000321491">
    <property type="component" value="Unassembled WGS sequence"/>
</dbReference>
<evidence type="ECO:0000313" key="4">
    <source>
        <dbReference type="Proteomes" id="UP000321491"/>
    </source>
</evidence>
<dbReference type="SUPFAM" id="SSF50156">
    <property type="entry name" value="PDZ domain-like"/>
    <property type="match status" value="1"/>
</dbReference>
<accession>A0A511UWC9</accession>
<dbReference type="EMBL" id="BJXW01000011">
    <property type="protein sequence ID" value="GEN30907.1"/>
    <property type="molecule type" value="Genomic_DNA"/>
</dbReference>
<feature type="domain" description="PDZ" evidence="2">
    <location>
        <begin position="293"/>
        <end position="340"/>
    </location>
</feature>
<feature type="transmembrane region" description="Helical" evidence="1">
    <location>
        <begin position="76"/>
        <end position="95"/>
    </location>
</feature>
<proteinExistence type="predicted"/>
<name>A0A511UWC9_9BACI</name>
<feature type="transmembrane region" description="Helical" evidence="1">
    <location>
        <begin position="131"/>
        <end position="152"/>
    </location>
</feature>
<dbReference type="Pfam" id="PF17820">
    <property type="entry name" value="PDZ_6"/>
    <property type="match status" value="1"/>
</dbReference>
<reference evidence="3 4" key="1">
    <citation type="submission" date="2019-07" db="EMBL/GenBank/DDBJ databases">
        <title>Whole genome shotgun sequence of Cerasibacillus quisquiliarum NBRC 102429.</title>
        <authorList>
            <person name="Hosoyama A."/>
            <person name="Uohara A."/>
            <person name="Ohji S."/>
            <person name="Ichikawa N."/>
        </authorList>
    </citation>
    <scope>NUCLEOTIDE SEQUENCE [LARGE SCALE GENOMIC DNA]</scope>
    <source>
        <strain evidence="3 4">NBRC 102429</strain>
    </source>
</reference>
<evidence type="ECO:0000256" key="1">
    <source>
        <dbReference type="SAM" id="Phobius"/>
    </source>
</evidence>
<protein>
    <recommendedName>
        <fullName evidence="2">PDZ domain-containing protein</fullName>
    </recommendedName>
</protein>
<feature type="transmembrane region" description="Helical" evidence="1">
    <location>
        <begin position="232"/>
        <end position="249"/>
    </location>
</feature>
<keyword evidence="1" id="KW-1133">Transmembrane helix</keyword>
<feature type="transmembrane region" description="Helical" evidence="1">
    <location>
        <begin position="6"/>
        <end position="31"/>
    </location>
</feature>
<organism evidence="3 4">
    <name type="scientific">Cerasibacillus quisquiliarum</name>
    <dbReference type="NCBI Taxonomy" id="227865"/>
    <lineage>
        <taxon>Bacteria</taxon>
        <taxon>Bacillati</taxon>
        <taxon>Bacillota</taxon>
        <taxon>Bacilli</taxon>
        <taxon>Bacillales</taxon>
        <taxon>Bacillaceae</taxon>
        <taxon>Cerasibacillus</taxon>
    </lineage>
</organism>
<dbReference type="InterPro" id="IPR036034">
    <property type="entry name" value="PDZ_sf"/>
</dbReference>